<dbReference type="InterPro" id="IPR032675">
    <property type="entry name" value="LRR_dom_sf"/>
</dbReference>
<keyword evidence="2" id="KW-0677">Repeat</keyword>
<dbReference type="PANTHER" id="PTHR15454">
    <property type="entry name" value="NISCHARIN RELATED"/>
    <property type="match status" value="1"/>
</dbReference>
<sequence>MALLNIQAVSAQMDANFNAKILNFRMVEEGKYTVYRIQITVDTYTWTVERRYSDFDAYDIQRFTDRKKSFLPPKKRLGNKDLEFIEERQIELEKYVRALLELEVWYQKQKNVHSLPLISAKFFDFHQYEVHSIVDDLSLRLGNLGDGWLESSQTSPKYFEFTPIEVHAITERLRLPEPTAPDVNMVADIGNTIDFLHRVRALKIRGQKGYVGTSNIVWNSLDMSLYFCKSLKALWIADSDVCRINGIKSIRETLRRLVVHYSMKKIKDLLFDEEDLEAALMVEEMGTWKCLEEVDLSFNEIKCFDESMKLLPEVRILNVSYNSITDIGTNLAFLSSLTELDLSNNTITKIDAWNEKLGNVKKLILSENAIEDLTGLGKLYSLEYLDVKGNNIQTLEAVQGIGKLPCLEILLLRDNPIRKLVEYRTKVLELFGERSSELKLDGRRPEHRELDTVRVRMALRKAKEEKEERERRRKERIEERIRYISGEDVSPNVSGSF</sequence>
<dbReference type="EMBL" id="CP092623">
    <property type="protein sequence ID" value="UMM30096.1"/>
    <property type="molecule type" value="Genomic_DNA"/>
</dbReference>
<dbReference type="Gene3D" id="3.30.1520.10">
    <property type="entry name" value="Phox-like domain"/>
    <property type="match status" value="1"/>
</dbReference>
<evidence type="ECO:0000313" key="4">
    <source>
        <dbReference type="EMBL" id="UMM30096.1"/>
    </source>
</evidence>
<keyword evidence="1" id="KW-0433">Leucine-rich repeat</keyword>
<dbReference type="GO" id="GO:0035091">
    <property type="term" value="F:phosphatidylinositol binding"/>
    <property type="evidence" value="ECO:0007669"/>
    <property type="project" value="InterPro"/>
</dbReference>
<dbReference type="SMART" id="SM00369">
    <property type="entry name" value="LRR_TYP"/>
    <property type="match status" value="4"/>
</dbReference>
<dbReference type="SUPFAM" id="SSF64268">
    <property type="entry name" value="PX domain"/>
    <property type="match status" value="1"/>
</dbReference>
<name>A0AAE9EZE6_CAEBR</name>
<dbReference type="InterPro" id="IPR003591">
    <property type="entry name" value="Leu-rich_rpt_typical-subtyp"/>
</dbReference>
<dbReference type="FunFam" id="3.30.1520.10:FF:000020">
    <property type="entry name" value="nischarin isoform X1"/>
    <property type="match status" value="1"/>
</dbReference>
<dbReference type="InterPro" id="IPR001611">
    <property type="entry name" value="Leu-rich_rpt"/>
</dbReference>
<protein>
    <recommendedName>
        <fullName evidence="3">PX domain-containing protein</fullName>
    </recommendedName>
</protein>
<dbReference type="PANTHER" id="PTHR15454:SF35">
    <property type="entry name" value="NISCHARIN"/>
    <property type="match status" value="1"/>
</dbReference>
<evidence type="ECO:0000256" key="2">
    <source>
        <dbReference type="ARBA" id="ARBA00022737"/>
    </source>
</evidence>
<dbReference type="InterPro" id="IPR001683">
    <property type="entry name" value="PX_dom"/>
</dbReference>
<proteinExistence type="predicted"/>
<dbReference type="Gene3D" id="3.80.10.10">
    <property type="entry name" value="Ribonuclease Inhibitor"/>
    <property type="match status" value="2"/>
</dbReference>
<dbReference type="Proteomes" id="UP000829354">
    <property type="component" value="Chromosome IV"/>
</dbReference>
<evidence type="ECO:0000256" key="1">
    <source>
        <dbReference type="ARBA" id="ARBA00022614"/>
    </source>
</evidence>
<dbReference type="SUPFAM" id="SSF52075">
    <property type="entry name" value="Outer arm dynein light chain 1"/>
    <property type="match status" value="1"/>
</dbReference>
<dbReference type="FunFam" id="3.80.10.10:FF:001876">
    <property type="entry name" value="Predicted protein"/>
    <property type="match status" value="1"/>
</dbReference>
<evidence type="ECO:0000259" key="3">
    <source>
        <dbReference type="PROSITE" id="PS50195"/>
    </source>
</evidence>
<dbReference type="PROSITE" id="PS50195">
    <property type="entry name" value="PX"/>
    <property type="match status" value="1"/>
</dbReference>
<accession>A0AAE9EZE6</accession>
<dbReference type="SMART" id="SM00365">
    <property type="entry name" value="LRR_SD22"/>
    <property type="match status" value="4"/>
</dbReference>
<reference evidence="4 5" key="1">
    <citation type="submission" date="2022-04" db="EMBL/GenBank/DDBJ databases">
        <title>Chromosome-level reference genomes for two strains of Caenorhabditis briggsae: an improved platform for comparative genomics.</title>
        <authorList>
            <person name="Stevens L."/>
            <person name="Andersen E."/>
        </authorList>
    </citation>
    <scope>NUCLEOTIDE SEQUENCE [LARGE SCALE GENOMIC DNA]</scope>
    <source>
        <strain evidence="4">VX34</strain>
        <tissue evidence="4">Whole-organism</tissue>
    </source>
</reference>
<dbReference type="PROSITE" id="PS51450">
    <property type="entry name" value="LRR"/>
    <property type="match status" value="2"/>
</dbReference>
<feature type="domain" description="PX" evidence="3">
    <location>
        <begin position="13"/>
        <end position="129"/>
    </location>
</feature>
<dbReference type="Pfam" id="PF00787">
    <property type="entry name" value="PX"/>
    <property type="match status" value="1"/>
</dbReference>
<gene>
    <name evidence="4" type="ORF">L5515_012125</name>
</gene>
<keyword evidence="5" id="KW-1185">Reference proteome</keyword>
<dbReference type="Pfam" id="PF13855">
    <property type="entry name" value="LRR_8"/>
    <property type="match status" value="1"/>
</dbReference>
<dbReference type="AlphaFoldDB" id="A0AAE9EZE6"/>
<dbReference type="SMART" id="SM00312">
    <property type="entry name" value="PX"/>
    <property type="match status" value="1"/>
</dbReference>
<evidence type="ECO:0000313" key="5">
    <source>
        <dbReference type="Proteomes" id="UP000829354"/>
    </source>
</evidence>
<dbReference type="InterPro" id="IPR036871">
    <property type="entry name" value="PX_dom_sf"/>
</dbReference>
<organism evidence="4 5">
    <name type="scientific">Caenorhabditis briggsae</name>
    <dbReference type="NCBI Taxonomy" id="6238"/>
    <lineage>
        <taxon>Eukaryota</taxon>
        <taxon>Metazoa</taxon>
        <taxon>Ecdysozoa</taxon>
        <taxon>Nematoda</taxon>
        <taxon>Chromadorea</taxon>
        <taxon>Rhabditida</taxon>
        <taxon>Rhabditina</taxon>
        <taxon>Rhabditomorpha</taxon>
        <taxon>Rhabditoidea</taxon>
        <taxon>Rhabditidae</taxon>
        <taxon>Peloderinae</taxon>
        <taxon>Caenorhabditis</taxon>
    </lineage>
</organism>